<evidence type="ECO:0000256" key="1">
    <source>
        <dbReference type="ARBA" id="ARBA00004613"/>
    </source>
</evidence>
<organism evidence="8 9">
    <name type="scientific">Sphenodon punctatus</name>
    <name type="common">Tuatara</name>
    <name type="synonym">Hatteria punctata</name>
    <dbReference type="NCBI Taxonomy" id="8508"/>
    <lineage>
        <taxon>Eukaryota</taxon>
        <taxon>Metazoa</taxon>
        <taxon>Chordata</taxon>
        <taxon>Craniata</taxon>
        <taxon>Vertebrata</taxon>
        <taxon>Euteleostomi</taxon>
        <taxon>Lepidosauria</taxon>
        <taxon>Sphenodontia</taxon>
        <taxon>Sphenodontidae</taxon>
        <taxon>Sphenodon</taxon>
    </lineage>
</organism>
<dbReference type="AlphaFoldDB" id="A0A8D0GSE5"/>
<dbReference type="GO" id="GO:0005126">
    <property type="term" value="F:cytokine receptor binding"/>
    <property type="evidence" value="ECO:0007669"/>
    <property type="project" value="InterPro"/>
</dbReference>
<dbReference type="PRINTS" id="PR01930">
    <property type="entry name" value="INTRLEUKIN15"/>
</dbReference>
<dbReference type="Pfam" id="PF02372">
    <property type="entry name" value="IL15"/>
    <property type="match status" value="1"/>
</dbReference>
<evidence type="ECO:0000256" key="6">
    <source>
        <dbReference type="ARBA" id="ARBA00023157"/>
    </source>
</evidence>
<proteinExistence type="inferred from homology"/>
<reference evidence="8" key="2">
    <citation type="submission" date="2025-09" db="UniProtKB">
        <authorList>
            <consortium name="Ensembl"/>
        </authorList>
    </citation>
    <scope>IDENTIFICATION</scope>
</reference>
<reference evidence="8" key="1">
    <citation type="submission" date="2025-08" db="UniProtKB">
        <authorList>
            <consortium name="Ensembl"/>
        </authorList>
    </citation>
    <scope>IDENTIFICATION</scope>
</reference>
<dbReference type="GO" id="GO:0001819">
    <property type="term" value="P:positive regulation of cytokine production"/>
    <property type="evidence" value="ECO:0007669"/>
    <property type="project" value="TreeGrafter"/>
</dbReference>
<evidence type="ECO:0000256" key="4">
    <source>
        <dbReference type="ARBA" id="ARBA00022525"/>
    </source>
</evidence>
<evidence type="ECO:0000256" key="2">
    <source>
        <dbReference type="ARBA" id="ARBA00006050"/>
    </source>
</evidence>
<name>A0A8D0GSE5_SPHPU</name>
<dbReference type="GO" id="GO:0005615">
    <property type="term" value="C:extracellular space"/>
    <property type="evidence" value="ECO:0007669"/>
    <property type="project" value="UniProtKB-KW"/>
</dbReference>
<dbReference type="PANTHER" id="PTHR14356">
    <property type="entry name" value="INTERLEUKIN-15-RELATED"/>
    <property type="match status" value="1"/>
</dbReference>
<dbReference type="Gene3D" id="1.20.1250.70">
    <property type="entry name" value="Interleukin-15/Interleukin-21"/>
    <property type="match status" value="1"/>
</dbReference>
<sequence length="178" mass="20592">MRTSHETCPLMYIPNVVTILCASRHHVCNNSHHRTLLQHATGFYRVSCLSTYLPKTEAVNETYWQEVEKDLSYIANRIKSIDTLLYTADMNSEDCKVSVMKCFLLEMKVIMHESKDIKTKGYVKNLLKNANASLSSSIYQTMSTTNCQQCETYNEENVSVFIQTFKSIVQQFNKEKQH</sequence>
<dbReference type="PANTHER" id="PTHR14356:SF3">
    <property type="entry name" value="INTERLEUKIN-15"/>
    <property type="match status" value="1"/>
</dbReference>
<dbReference type="GO" id="GO:0005125">
    <property type="term" value="F:cytokine activity"/>
    <property type="evidence" value="ECO:0007669"/>
    <property type="project" value="UniProtKB-KW"/>
</dbReference>
<accession>A0A8D0GSE5</accession>
<keyword evidence="4" id="KW-0964">Secreted</keyword>
<dbReference type="Ensembl" id="ENSSPUT00000010810.1">
    <property type="protein sequence ID" value="ENSSPUP00000010148.1"/>
    <property type="gene ID" value="ENSSPUG00000007841.1"/>
</dbReference>
<protein>
    <recommendedName>
        <fullName evidence="7">Interleukin</fullName>
    </recommendedName>
</protein>
<evidence type="ECO:0000256" key="5">
    <source>
        <dbReference type="ARBA" id="ARBA00022729"/>
    </source>
</evidence>
<gene>
    <name evidence="8" type="primary">IL15</name>
</gene>
<comment type="subcellular location">
    <subcellularLocation>
        <location evidence="1">Secreted</location>
    </subcellularLocation>
</comment>
<dbReference type="GO" id="GO:0050778">
    <property type="term" value="P:positive regulation of immune response"/>
    <property type="evidence" value="ECO:0007669"/>
    <property type="project" value="TreeGrafter"/>
</dbReference>
<evidence type="ECO:0000256" key="7">
    <source>
        <dbReference type="RuleBase" id="RU003453"/>
    </source>
</evidence>
<dbReference type="GO" id="GO:0042102">
    <property type="term" value="P:positive regulation of T cell proliferation"/>
    <property type="evidence" value="ECO:0007669"/>
    <property type="project" value="TreeGrafter"/>
</dbReference>
<keyword evidence="6" id="KW-1015">Disulfide bond</keyword>
<comment type="similarity">
    <text evidence="2 7">Belongs to the IL-15/IL-21 family.</text>
</comment>
<dbReference type="Proteomes" id="UP000694392">
    <property type="component" value="Unplaced"/>
</dbReference>
<keyword evidence="5" id="KW-0732">Signal</keyword>
<evidence type="ECO:0000313" key="8">
    <source>
        <dbReference type="Ensembl" id="ENSSPUP00000010148.1"/>
    </source>
</evidence>
<dbReference type="GO" id="GO:0042119">
    <property type="term" value="P:neutrophil activation"/>
    <property type="evidence" value="ECO:0007669"/>
    <property type="project" value="TreeGrafter"/>
</dbReference>
<keyword evidence="3 7" id="KW-0202">Cytokine</keyword>
<dbReference type="InterPro" id="IPR003443">
    <property type="entry name" value="IL-15/IL-21_fam"/>
</dbReference>
<dbReference type="InterPro" id="IPR009079">
    <property type="entry name" value="4_helix_cytokine-like_core"/>
</dbReference>
<dbReference type="InterPro" id="IPR020439">
    <property type="entry name" value="IL-15"/>
</dbReference>
<dbReference type="SUPFAM" id="SSF47266">
    <property type="entry name" value="4-helical cytokines"/>
    <property type="match status" value="1"/>
</dbReference>
<evidence type="ECO:0000313" key="9">
    <source>
        <dbReference type="Proteomes" id="UP000694392"/>
    </source>
</evidence>
<keyword evidence="9" id="KW-1185">Reference proteome</keyword>
<dbReference type="GO" id="GO:0006955">
    <property type="term" value="P:immune response"/>
    <property type="evidence" value="ECO:0007669"/>
    <property type="project" value="InterPro"/>
</dbReference>
<dbReference type="GeneTree" id="ENSGT00390000016264"/>
<evidence type="ECO:0000256" key="3">
    <source>
        <dbReference type="ARBA" id="ARBA00022514"/>
    </source>
</evidence>